<feature type="transmembrane region" description="Helical" evidence="1">
    <location>
        <begin position="48"/>
        <end position="69"/>
    </location>
</feature>
<dbReference type="PANTHER" id="PTHR38446:SF1">
    <property type="entry name" value="BLL0914 PROTEIN"/>
    <property type="match status" value="1"/>
</dbReference>
<evidence type="ECO:0000313" key="2">
    <source>
        <dbReference type="EMBL" id="WZN41037.1"/>
    </source>
</evidence>
<dbReference type="InterPro" id="IPR009732">
    <property type="entry name" value="DUF1304"/>
</dbReference>
<gene>
    <name evidence="2" type="ORF">WJU16_24040</name>
</gene>
<dbReference type="Proteomes" id="UP001485459">
    <property type="component" value="Chromosome"/>
</dbReference>
<keyword evidence="1" id="KW-1133">Transmembrane helix</keyword>
<dbReference type="Pfam" id="PF06993">
    <property type="entry name" value="DUF1304"/>
    <property type="match status" value="1"/>
</dbReference>
<dbReference type="RefSeq" id="WP_341835898.1">
    <property type="nucleotide sequence ID" value="NZ_CP149822.1"/>
</dbReference>
<evidence type="ECO:0000313" key="3">
    <source>
        <dbReference type="Proteomes" id="UP001485459"/>
    </source>
</evidence>
<feature type="transmembrane region" description="Helical" evidence="1">
    <location>
        <begin position="6"/>
        <end position="27"/>
    </location>
</feature>
<evidence type="ECO:0000256" key="1">
    <source>
        <dbReference type="SAM" id="Phobius"/>
    </source>
</evidence>
<feature type="transmembrane region" description="Helical" evidence="1">
    <location>
        <begin position="102"/>
        <end position="119"/>
    </location>
</feature>
<sequence>MAIIILVMITLIAIEHLYILWLEMFAWTTRAPKVFRQIPKEMFEPTKALAANQGLYNGFLAAGLIWSLWIDNPAWQQHVAVFFLICVAVAGIYGALTATKRIFFLQALPALITLLLIALL</sequence>
<keyword evidence="3" id="KW-1185">Reference proteome</keyword>
<feature type="transmembrane region" description="Helical" evidence="1">
    <location>
        <begin position="75"/>
        <end position="95"/>
    </location>
</feature>
<accession>A0ABZ2YNS6</accession>
<organism evidence="2 3">
    <name type="scientific">Chitinophaga pollutisoli</name>
    <dbReference type="NCBI Taxonomy" id="3133966"/>
    <lineage>
        <taxon>Bacteria</taxon>
        <taxon>Pseudomonadati</taxon>
        <taxon>Bacteroidota</taxon>
        <taxon>Chitinophagia</taxon>
        <taxon>Chitinophagales</taxon>
        <taxon>Chitinophagaceae</taxon>
        <taxon>Chitinophaga</taxon>
    </lineage>
</organism>
<dbReference type="EMBL" id="CP149822">
    <property type="protein sequence ID" value="WZN41037.1"/>
    <property type="molecule type" value="Genomic_DNA"/>
</dbReference>
<keyword evidence="1" id="KW-0812">Transmembrane</keyword>
<name>A0ABZ2YNS6_9BACT</name>
<keyword evidence="1" id="KW-0472">Membrane</keyword>
<protein>
    <submittedName>
        <fullName evidence="2">DUF1304 domain-containing protein</fullName>
    </submittedName>
</protein>
<reference evidence="3" key="1">
    <citation type="submission" date="2024-03" db="EMBL/GenBank/DDBJ databases">
        <title>Chitinophaga horti sp. nov., isolated from garden soil.</title>
        <authorList>
            <person name="Lee D.S."/>
            <person name="Han D.M."/>
            <person name="Baek J.H."/>
            <person name="Choi D.G."/>
            <person name="Jeon J.H."/>
            <person name="Jeon C.O."/>
        </authorList>
    </citation>
    <scope>NUCLEOTIDE SEQUENCE [LARGE SCALE GENOMIC DNA]</scope>
    <source>
        <strain evidence="3">GPA1</strain>
    </source>
</reference>
<proteinExistence type="predicted"/>
<dbReference type="PANTHER" id="PTHR38446">
    <property type="entry name" value="BLL0914 PROTEIN"/>
    <property type="match status" value="1"/>
</dbReference>